<dbReference type="Gene3D" id="1.10.101.10">
    <property type="entry name" value="PGBD-like superfamily/PGBD"/>
    <property type="match status" value="1"/>
</dbReference>
<accession>A0A8J7HTT7</accession>
<keyword evidence="3" id="KW-1185">Reference proteome</keyword>
<organism evidence="2 3">
    <name type="scientific">Amazonocrinis nigriterrae CENA67</name>
    <dbReference type="NCBI Taxonomy" id="2794033"/>
    <lineage>
        <taxon>Bacteria</taxon>
        <taxon>Bacillati</taxon>
        <taxon>Cyanobacteriota</taxon>
        <taxon>Cyanophyceae</taxon>
        <taxon>Nostocales</taxon>
        <taxon>Nostocaceae</taxon>
        <taxon>Amazonocrinis</taxon>
        <taxon>Amazonocrinis nigriterrae</taxon>
    </lineage>
</organism>
<name>A0A8J7HTT7_9NOST</name>
<evidence type="ECO:0000313" key="3">
    <source>
        <dbReference type="Proteomes" id="UP000632766"/>
    </source>
</evidence>
<reference evidence="2 3" key="1">
    <citation type="journal article" date="2021" name="Int. J. Syst. Evol. Microbiol.">
        <title>Amazonocrinis nigriterrae gen. nov., sp. nov., Atlanticothrix silvestris gen. nov., sp. nov. and Dendronalium phyllosphericum gen. nov., sp. nov., nostocacean cyanobacteria from Brazilian environments.</title>
        <authorList>
            <person name="Alvarenga D.O."/>
            <person name="Andreote A.P.D."/>
            <person name="Branco L.H.Z."/>
            <person name="Delbaje E."/>
            <person name="Cruz R.B."/>
            <person name="Varani A.M."/>
            <person name="Fiore M.F."/>
        </authorList>
    </citation>
    <scope>NUCLEOTIDE SEQUENCE [LARGE SCALE GENOMIC DNA]</scope>
    <source>
        <strain evidence="2 3">CENA67</strain>
    </source>
</reference>
<gene>
    <name evidence="2" type="ORF">I8748_17870</name>
</gene>
<dbReference type="Pfam" id="PF01471">
    <property type="entry name" value="PG_binding_1"/>
    <property type="match status" value="1"/>
</dbReference>
<protein>
    <submittedName>
        <fullName evidence="2">Peptidoglycan-binding protein</fullName>
    </submittedName>
</protein>
<proteinExistence type="predicted"/>
<dbReference type="Proteomes" id="UP000632766">
    <property type="component" value="Unassembled WGS sequence"/>
</dbReference>
<dbReference type="InterPro" id="IPR002477">
    <property type="entry name" value="Peptidoglycan-bd-like"/>
</dbReference>
<dbReference type="RefSeq" id="WP_198125892.1">
    <property type="nucleotide sequence ID" value="NZ_JAECZC010000033.1"/>
</dbReference>
<evidence type="ECO:0000259" key="1">
    <source>
        <dbReference type="Pfam" id="PF01471"/>
    </source>
</evidence>
<evidence type="ECO:0000313" key="2">
    <source>
        <dbReference type="EMBL" id="MBH8564030.1"/>
    </source>
</evidence>
<dbReference type="EMBL" id="JAECZC010000033">
    <property type="protein sequence ID" value="MBH8564030.1"/>
    <property type="molecule type" value="Genomic_DNA"/>
</dbReference>
<comment type="caution">
    <text evidence="2">The sequence shown here is derived from an EMBL/GenBank/DDBJ whole genome shotgun (WGS) entry which is preliminary data.</text>
</comment>
<dbReference type="AlphaFoldDB" id="A0A8J7HTT7"/>
<dbReference type="SUPFAM" id="SSF47090">
    <property type="entry name" value="PGBD-like"/>
    <property type="match status" value="1"/>
</dbReference>
<dbReference type="InterPro" id="IPR036366">
    <property type="entry name" value="PGBDSf"/>
</dbReference>
<dbReference type="InterPro" id="IPR036365">
    <property type="entry name" value="PGBD-like_sf"/>
</dbReference>
<sequence>MTTYTNAQFRSILFGLGYLAKDFANPALGFPVTTDNSPFTGNKTLQAIRNFQADYGLLVDGIVGAKTMAKVEEVIKILQYELNVVVNAGLPKDQPFYGPKTVQAVKKFEAQYYGKDERFVTGVATLELRKYLDAIAKQIA</sequence>
<feature type="domain" description="Peptidoglycan binding-like" evidence="1">
    <location>
        <begin position="40"/>
        <end position="70"/>
    </location>
</feature>